<keyword evidence="6 7" id="KW-0472">Membrane</keyword>
<evidence type="ECO:0000256" key="5">
    <source>
        <dbReference type="ARBA" id="ARBA00022989"/>
    </source>
</evidence>
<dbReference type="PaxDb" id="469381-Dpep_0427"/>
<dbReference type="Pfam" id="PF01899">
    <property type="entry name" value="MNHE"/>
    <property type="match status" value="1"/>
</dbReference>
<dbReference type="Proteomes" id="UP000006427">
    <property type="component" value="Unassembled WGS sequence"/>
</dbReference>
<dbReference type="GO" id="GO:0008324">
    <property type="term" value="F:monoatomic cation transmembrane transporter activity"/>
    <property type="evidence" value="ECO:0007669"/>
    <property type="project" value="InterPro"/>
</dbReference>
<comment type="subcellular location">
    <subcellularLocation>
        <location evidence="1">Cell membrane</location>
        <topology evidence="1">Multi-pass membrane protein</topology>
    </subcellularLocation>
</comment>
<comment type="caution">
    <text evidence="8">The sequence shown here is derived from an EMBL/GenBank/DDBJ whole genome shotgun (WGS) entry which is preliminary data.</text>
</comment>
<reference evidence="8 9" key="1">
    <citation type="journal article" date="2010" name="Stand. Genomic Sci.">
        <title>Permanent draft genome sequence of Dethiosulfovibrio peptidovorans type strain (SEBR 4207).</title>
        <authorList>
            <person name="Labutti K."/>
            <person name="Mayilraj S."/>
            <person name="Clum A."/>
            <person name="Lucas S."/>
            <person name="Glavina Del Rio T."/>
            <person name="Nolan M."/>
            <person name="Tice H."/>
            <person name="Cheng J.F."/>
            <person name="Pitluck S."/>
            <person name="Liolios K."/>
            <person name="Ivanova N."/>
            <person name="Mavromatis K."/>
            <person name="Mikhailova N."/>
            <person name="Pati A."/>
            <person name="Goodwin L."/>
            <person name="Chen A."/>
            <person name="Palaniappan K."/>
            <person name="Land M."/>
            <person name="Hauser L."/>
            <person name="Chang Y.J."/>
            <person name="Jeffries C.D."/>
            <person name="Rohde M."/>
            <person name="Spring S."/>
            <person name="Goker M."/>
            <person name="Woyke T."/>
            <person name="Bristow J."/>
            <person name="Eisen J.A."/>
            <person name="Markowitz V."/>
            <person name="Hugenholtz P."/>
            <person name="Kyrpides N.C."/>
            <person name="Klenk H.P."/>
            <person name="Lapidus A."/>
        </authorList>
    </citation>
    <scope>NUCLEOTIDE SEQUENCE [LARGE SCALE GENOMIC DNA]</scope>
    <source>
        <strain evidence="8 9">DSM 11002</strain>
    </source>
</reference>
<evidence type="ECO:0000256" key="7">
    <source>
        <dbReference type="SAM" id="Phobius"/>
    </source>
</evidence>
<evidence type="ECO:0000256" key="2">
    <source>
        <dbReference type="ARBA" id="ARBA00006228"/>
    </source>
</evidence>
<feature type="transmembrane region" description="Helical" evidence="7">
    <location>
        <begin position="26"/>
        <end position="43"/>
    </location>
</feature>
<accession>D2Z4D0</accession>
<dbReference type="AlphaFoldDB" id="D2Z4D0"/>
<keyword evidence="5 7" id="KW-1133">Transmembrane helix</keyword>
<dbReference type="EMBL" id="ABTR02000001">
    <property type="protein sequence ID" value="EFC90459.1"/>
    <property type="molecule type" value="Genomic_DNA"/>
</dbReference>
<dbReference type="PANTHER" id="PTHR34584">
    <property type="entry name" value="NA(+)/H(+) ANTIPORTER SUBUNIT E1"/>
    <property type="match status" value="1"/>
</dbReference>
<evidence type="ECO:0000256" key="1">
    <source>
        <dbReference type="ARBA" id="ARBA00004651"/>
    </source>
</evidence>
<keyword evidence="4 7" id="KW-0812">Transmembrane</keyword>
<dbReference type="eggNOG" id="COG1863">
    <property type="taxonomic scope" value="Bacteria"/>
</dbReference>
<evidence type="ECO:0000256" key="6">
    <source>
        <dbReference type="ARBA" id="ARBA00023136"/>
    </source>
</evidence>
<evidence type="ECO:0000256" key="4">
    <source>
        <dbReference type="ARBA" id="ARBA00022692"/>
    </source>
</evidence>
<dbReference type="PANTHER" id="PTHR34584:SF1">
    <property type="entry name" value="NA(+)_H(+) ANTIPORTER SUBUNIT E1"/>
    <property type="match status" value="1"/>
</dbReference>
<proteinExistence type="inferred from homology"/>
<protein>
    <submittedName>
        <fullName evidence="8">Cation antiporter</fullName>
    </submittedName>
</protein>
<evidence type="ECO:0000256" key="3">
    <source>
        <dbReference type="ARBA" id="ARBA00022475"/>
    </source>
</evidence>
<sequence length="171" mass="18967">MSYFKAVALWCSLMALWISLTGRLDFGFLAVGIAVSIAVFRLVWRTFSPRHEGGRLGCPRIGFARLMAFLCFVPCFLWDLLKATWEVSLLALAPKVDLHSGIIRVNSDVPDKSSLVFLANLITLTPGTLTLDVDMSKHDLFVHVLDLRGIGTEAVRSDISDLEARIGRLFS</sequence>
<dbReference type="InterPro" id="IPR002758">
    <property type="entry name" value="Cation_antiport_E"/>
</dbReference>
<dbReference type="OrthoDB" id="9807187at2"/>
<evidence type="ECO:0000313" key="8">
    <source>
        <dbReference type="EMBL" id="EFC90459.1"/>
    </source>
</evidence>
<dbReference type="RefSeq" id="WP_005659189.1">
    <property type="nucleotide sequence ID" value="NZ_ABTR02000001.1"/>
</dbReference>
<evidence type="ECO:0000313" key="9">
    <source>
        <dbReference type="Proteomes" id="UP000006427"/>
    </source>
</evidence>
<dbReference type="STRING" id="469381.Dpep_0427"/>
<dbReference type="PIRSF" id="PIRSF019239">
    <property type="entry name" value="MrpE"/>
    <property type="match status" value="1"/>
</dbReference>
<feature type="transmembrane region" description="Helical" evidence="7">
    <location>
        <begin position="63"/>
        <end position="81"/>
    </location>
</feature>
<comment type="similarity">
    <text evidence="2">Belongs to the CPA3 antiporters (TC 2.A.63) subunit E family.</text>
</comment>
<name>D2Z4D0_9BACT</name>
<keyword evidence="3" id="KW-1003">Cell membrane</keyword>
<keyword evidence="9" id="KW-1185">Reference proteome</keyword>
<gene>
    <name evidence="8" type="ORF">Dpep_0427</name>
</gene>
<organism evidence="8 9">
    <name type="scientific">Dethiosulfovibrio peptidovorans DSM 11002</name>
    <dbReference type="NCBI Taxonomy" id="469381"/>
    <lineage>
        <taxon>Bacteria</taxon>
        <taxon>Thermotogati</taxon>
        <taxon>Synergistota</taxon>
        <taxon>Synergistia</taxon>
        <taxon>Synergistales</taxon>
        <taxon>Dethiosulfovibrionaceae</taxon>
        <taxon>Dethiosulfovibrio</taxon>
    </lineage>
</organism>
<dbReference type="GO" id="GO:0005886">
    <property type="term" value="C:plasma membrane"/>
    <property type="evidence" value="ECO:0007669"/>
    <property type="project" value="UniProtKB-SubCell"/>
</dbReference>